<keyword evidence="3" id="KW-1185">Reference proteome</keyword>
<organism evidence="2 3">
    <name type="scientific">Penicillium brasilianum</name>
    <dbReference type="NCBI Taxonomy" id="104259"/>
    <lineage>
        <taxon>Eukaryota</taxon>
        <taxon>Fungi</taxon>
        <taxon>Dikarya</taxon>
        <taxon>Ascomycota</taxon>
        <taxon>Pezizomycotina</taxon>
        <taxon>Eurotiomycetes</taxon>
        <taxon>Eurotiomycetidae</taxon>
        <taxon>Eurotiales</taxon>
        <taxon>Aspergillaceae</taxon>
        <taxon>Penicillium</taxon>
    </lineage>
</organism>
<protein>
    <submittedName>
        <fullName evidence="2">Uncharacterized protein</fullName>
    </submittedName>
</protein>
<dbReference type="OrthoDB" id="5376140at2759"/>
<name>A0A0F7U4J3_PENBI</name>
<dbReference type="EMBL" id="CDHK01000019">
    <property type="protein sequence ID" value="CEJ62650.1"/>
    <property type="molecule type" value="Genomic_DNA"/>
</dbReference>
<sequence>MRDAILARFSLSRLNFQPVYEDRGDCVAVVVPDPSHRQGRALGFIKYEKHSGCVTISNSCAEMGLNVLELGYSSERLDSNAAGCHEEGLKLAALVMVRSGLNVDLFASRNHWHSGLLRSHFYCEIKPSEHNGSDGRDPAEDMFRLSPRADRDLAHLTFDIRGLTYPSDILETEAGDLVLDPKFYGRVYLNGMRLPCSGSELQQYRFAYNFLHGKVNRDRQILVDRDEEANMVRRIWEAAIRKHRVAFLPIYVNLLRNFPKALDVAHFLEPPTKHLIWKHLLDEAGDDKFNHNENSSAERVPADQEPEHHKYSRKSLERQPIKLPESLWILLRSDSPVRTPEEEQIEHFKNAEVYSIPETSFARICTNRSQSVHGLHHGFLQGRTIEVEYVRAKNSAIQALYKSHCRLLTVAHQWLDFAGSHRPVFCREILSSKLGGQSFFCDDVDFRDNALFFDHVTCCGRVAQILPCSAAGAVRGFQNHGSDDTTENTEVASAYATHNHCVEVVPGWGIENYVGRQRDGVIPQTLYA</sequence>
<feature type="compositionally biased region" description="Basic and acidic residues" evidence="1">
    <location>
        <begin position="300"/>
        <end position="316"/>
    </location>
</feature>
<gene>
    <name evidence="2" type="ORF">PMG11_11144</name>
</gene>
<evidence type="ECO:0000313" key="2">
    <source>
        <dbReference type="EMBL" id="CEJ62650.1"/>
    </source>
</evidence>
<reference evidence="3" key="1">
    <citation type="journal article" date="2015" name="Genome Announc.">
        <title>Draft genome sequence of the fungus Penicillium brasilianum MG11.</title>
        <authorList>
            <person name="Horn F."/>
            <person name="Linde J."/>
            <person name="Mattern D.J."/>
            <person name="Walther G."/>
            <person name="Guthke R."/>
            <person name="Brakhage A.A."/>
            <person name="Valiante V."/>
        </authorList>
    </citation>
    <scope>NUCLEOTIDE SEQUENCE [LARGE SCALE GENOMIC DNA]</scope>
    <source>
        <strain evidence="3">MG11</strain>
    </source>
</reference>
<accession>A0A0F7U4J3</accession>
<evidence type="ECO:0000256" key="1">
    <source>
        <dbReference type="SAM" id="MobiDB-lite"/>
    </source>
</evidence>
<evidence type="ECO:0000313" key="3">
    <source>
        <dbReference type="Proteomes" id="UP000042958"/>
    </source>
</evidence>
<dbReference type="AlphaFoldDB" id="A0A0F7U4J3"/>
<dbReference type="Proteomes" id="UP000042958">
    <property type="component" value="Unassembled WGS sequence"/>
</dbReference>
<feature type="region of interest" description="Disordered" evidence="1">
    <location>
        <begin position="288"/>
        <end position="316"/>
    </location>
</feature>
<proteinExistence type="predicted"/>